<evidence type="ECO:0000313" key="3">
    <source>
        <dbReference type="EMBL" id="MXO74256.1"/>
    </source>
</evidence>
<dbReference type="RefSeq" id="WP_160610028.1">
    <property type="nucleotide sequence ID" value="NZ_WTZA01000001.1"/>
</dbReference>
<proteinExistence type="predicted"/>
<accession>A0A6I4TCC5</accession>
<reference evidence="3 4" key="1">
    <citation type="submission" date="2019-12" db="EMBL/GenBank/DDBJ databases">
        <title>Genomic-based taxomic classification of the family Erythrobacteraceae.</title>
        <authorList>
            <person name="Xu L."/>
        </authorList>
    </citation>
    <scope>NUCLEOTIDE SEQUENCE [LARGE SCALE GENOMIC DNA]</scope>
    <source>
        <strain evidence="3 4">100921-2</strain>
    </source>
</reference>
<gene>
    <name evidence="3" type="ORF">GRI40_03340</name>
</gene>
<dbReference type="OrthoDB" id="9809788at2"/>
<dbReference type="AlphaFoldDB" id="A0A6I4TCC5"/>
<dbReference type="InterPro" id="IPR009683">
    <property type="entry name" value="Extensin-like_C"/>
</dbReference>
<dbReference type="Proteomes" id="UP000439522">
    <property type="component" value="Unassembled WGS sequence"/>
</dbReference>
<evidence type="ECO:0000259" key="2">
    <source>
        <dbReference type="Pfam" id="PF06904"/>
    </source>
</evidence>
<feature type="signal peptide" evidence="1">
    <location>
        <begin position="1"/>
        <end position="18"/>
    </location>
</feature>
<keyword evidence="1" id="KW-0732">Signal</keyword>
<feature type="domain" description="Extensin-like C-terminal" evidence="2">
    <location>
        <begin position="49"/>
        <end position="225"/>
    </location>
</feature>
<dbReference type="EMBL" id="WTZA01000001">
    <property type="protein sequence ID" value="MXO74256.1"/>
    <property type="molecule type" value="Genomic_DNA"/>
</dbReference>
<comment type="caution">
    <text evidence="3">The sequence shown here is derived from an EMBL/GenBank/DDBJ whole genome shotgun (WGS) entry which is preliminary data.</text>
</comment>
<name>A0A6I4TCC5_9SPHN</name>
<dbReference type="Pfam" id="PF06904">
    <property type="entry name" value="Extensin-like_C"/>
    <property type="match status" value="1"/>
</dbReference>
<sequence length="225" mass="23463">MGSTAPWFVIASSALALAGCGKLVPQGTEAARPPVSAPRPAAVASEARQCMTGLGETGARFSPAPDRYFGAGCSTIGTVNLAALQGDTAQFAVTGMGPVTCPLAETMAAWARFGVDRAARHTLGSPLSRIETFGSYSCRDVAGSSRRSAHATAQAIDVASFVLADGRRISVTEDWNGADPARREFLRLVHASACKRFGTILGPDYNAAHRDHLHLEAGRSGGFCR</sequence>
<evidence type="ECO:0000313" key="4">
    <source>
        <dbReference type="Proteomes" id="UP000439522"/>
    </source>
</evidence>
<keyword evidence="4" id="KW-1185">Reference proteome</keyword>
<organism evidence="3 4">
    <name type="scientific">Tsuneonella aeria</name>
    <dbReference type="NCBI Taxonomy" id="1837929"/>
    <lineage>
        <taxon>Bacteria</taxon>
        <taxon>Pseudomonadati</taxon>
        <taxon>Pseudomonadota</taxon>
        <taxon>Alphaproteobacteria</taxon>
        <taxon>Sphingomonadales</taxon>
        <taxon>Erythrobacteraceae</taxon>
        <taxon>Tsuneonella</taxon>
    </lineage>
</organism>
<protein>
    <submittedName>
        <fullName evidence="3">Extensin</fullName>
    </submittedName>
</protein>
<evidence type="ECO:0000256" key="1">
    <source>
        <dbReference type="SAM" id="SignalP"/>
    </source>
</evidence>
<feature type="chain" id="PRO_5026212452" evidence="1">
    <location>
        <begin position="19"/>
        <end position="225"/>
    </location>
</feature>